<name>A0A0M0KLB6_ALKHA</name>
<comment type="caution">
    <text evidence="1">The sequence shown here is derived from an EMBL/GenBank/DDBJ whole genome shotgun (WGS) entry which is preliminary data.</text>
</comment>
<dbReference type="NCBIfam" id="TIGR01637">
    <property type="entry name" value="phage_arpU"/>
    <property type="match status" value="1"/>
</dbReference>
<sequence>MTSLAIPKLDQKKVRAAVEKELEAYRFCLLTLDESELPKMTQSFSLIPPSHTNAFYSKTEEAAVHNVDRRNEKRAHINRVVKAVSKLTETERAIVVQRYLQEDETFDYIIYNEMGLSHRQYYRIKARAFYKLALALKLSLLYE</sequence>
<dbReference type="EMBL" id="LILD01000001">
    <property type="protein sequence ID" value="KOO39656.1"/>
    <property type="molecule type" value="Genomic_DNA"/>
</dbReference>
<accession>A0A0M0KLB6</accession>
<dbReference type="Gene3D" id="1.20.140.160">
    <property type="match status" value="1"/>
</dbReference>
<dbReference type="AlphaFoldDB" id="A0A0M0KLB6"/>
<reference evidence="1" key="1">
    <citation type="submission" date="2015-08" db="EMBL/GenBank/DDBJ databases">
        <title>Complete DNA Sequence of Pseudomonas syringae pv. actinidiae, the Causal Agent of Kiwifruit Canker Disease.</title>
        <authorList>
            <person name="Rikkerink E.H.A."/>
            <person name="Fineran P.C."/>
        </authorList>
    </citation>
    <scope>NUCLEOTIDE SEQUENCE</scope>
    <source>
        <strain evidence="1">DSM 13666</strain>
    </source>
</reference>
<proteinExistence type="predicted"/>
<evidence type="ECO:0000313" key="1">
    <source>
        <dbReference type="EMBL" id="KOO39656.1"/>
    </source>
</evidence>
<dbReference type="GeneID" id="87596915"/>
<dbReference type="InterPro" id="IPR006524">
    <property type="entry name" value="ArpU-like"/>
</dbReference>
<dbReference type="RefSeq" id="WP_053431557.1">
    <property type="nucleotide sequence ID" value="NZ_CP040441.1"/>
</dbReference>
<gene>
    <name evidence="1" type="ORF">AMD02_12965</name>
</gene>
<organism evidence="1">
    <name type="scientific">Halalkalibacterium halodurans</name>
    <name type="common">Bacillus halodurans</name>
    <dbReference type="NCBI Taxonomy" id="86665"/>
    <lineage>
        <taxon>Bacteria</taxon>
        <taxon>Bacillati</taxon>
        <taxon>Bacillota</taxon>
        <taxon>Bacilli</taxon>
        <taxon>Bacillales</taxon>
        <taxon>Bacillaceae</taxon>
        <taxon>Halalkalibacterium (ex Joshi et al. 2022)</taxon>
    </lineage>
</organism>
<protein>
    <submittedName>
        <fullName evidence="1">ArpU family transcriptional regulator</fullName>
    </submittedName>
</protein>
<dbReference type="PATRIC" id="fig|136160.3.peg.3027"/>